<keyword evidence="2" id="KW-1185">Reference proteome</keyword>
<evidence type="ECO:0008006" key="3">
    <source>
        <dbReference type="Google" id="ProtNLM"/>
    </source>
</evidence>
<name>A0A344U2G7_9ACTN</name>
<accession>A0A344U2G7</accession>
<evidence type="ECO:0000313" key="2">
    <source>
        <dbReference type="Proteomes" id="UP000252004"/>
    </source>
</evidence>
<organism evidence="1 2">
    <name type="scientific">Streptomyces globosus</name>
    <dbReference type="NCBI Taxonomy" id="68209"/>
    <lineage>
        <taxon>Bacteria</taxon>
        <taxon>Bacillati</taxon>
        <taxon>Actinomycetota</taxon>
        <taxon>Actinomycetes</taxon>
        <taxon>Kitasatosporales</taxon>
        <taxon>Streptomycetaceae</taxon>
        <taxon>Streptomyces</taxon>
    </lineage>
</organism>
<dbReference type="Proteomes" id="UP000252004">
    <property type="component" value="Chromosome"/>
</dbReference>
<evidence type="ECO:0000313" key="1">
    <source>
        <dbReference type="EMBL" id="AXE25088.1"/>
    </source>
</evidence>
<reference evidence="1 2" key="1">
    <citation type="submission" date="2018-01" db="EMBL/GenBank/DDBJ databases">
        <title>Draft genome Sequence of streptomyces globosus LZH-48.</title>
        <authorList>
            <person name="Ran K."/>
            <person name="Li Z."/>
            <person name="Wei S."/>
            <person name="Dong R."/>
        </authorList>
    </citation>
    <scope>NUCLEOTIDE SEQUENCE [LARGE SCALE GENOMIC DNA]</scope>
    <source>
        <strain evidence="1 2">LZH-48</strain>
    </source>
</reference>
<dbReference type="OrthoDB" id="4237848at2"/>
<protein>
    <recommendedName>
        <fullName evidence="3">DUF3039 domain-containing protein</fullName>
    </recommendedName>
</protein>
<proteinExistence type="predicted"/>
<dbReference type="RefSeq" id="WP_114056276.1">
    <property type="nucleotide sequence ID" value="NZ_CP030862.1"/>
</dbReference>
<sequence>MYEMHLGEATSGPGPVWHVVAHDRSATLCGRPLVPAGGSDTDRHCLPCMSAFHAVMTGEAPGG</sequence>
<gene>
    <name evidence="1" type="ORF">C0216_17975</name>
</gene>
<dbReference type="EMBL" id="CP030862">
    <property type="protein sequence ID" value="AXE25088.1"/>
    <property type="molecule type" value="Genomic_DNA"/>
</dbReference>
<dbReference type="AlphaFoldDB" id="A0A344U2G7"/>
<dbReference type="KEGG" id="sgz:C0216_17975"/>